<name>A0A1T5APG1_9BACT</name>
<protein>
    <submittedName>
        <fullName evidence="1">N-acylneuraminate cytidylyltransferase</fullName>
    </submittedName>
</protein>
<sequence length="240" mass="27381">MRTLLTICARGGSKGIPGKNIKPLNGKPLIGYSIETAKQFKKKYHNVDIVLSSDSDEIIQTAKDFGLISDYKRPDYLANDTVGKIDAIKDILTYSESKNNQKYDYLLDLDVTSPLRNLEDLTNAFELLTADENAINLFSVSEAGRSPYFNMVEQKENGYFSLVKQPDGNLFTRQSAPKVYDLNASFYFYKRSFFDLGYKGAITDRSLIYQIPHICFDLDHPIDFEIISFLMENKKLDFNL</sequence>
<gene>
    <name evidence="1" type="ORF">SAMN05660349_00796</name>
</gene>
<evidence type="ECO:0000313" key="2">
    <source>
        <dbReference type="Proteomes" id="UP000190852"/>
    </source>
</evidence>
<dbReference type="Pfam" id="PF02348">
    <property type="entry name" value="CTP_transf_3"/>
    <property type="match status" value="1"/>
</dbReference>
<dbReference type="Proteomes" id="UP000190852">
    <property type="component" value="Unassembled WGS sequence"/>
</dbReference>
<keyword evidence="1" id="KW-0808">Transferase</keyword>
<keyword evidence="2" id="KW-1185">Reference proteome</keyword>
<dbReference type="EMBL" id="FUYQ01000004">
    <property type="protein sequence ID" value="SKB36882.1"/>
    <property type="molecule type" value="Genomic_DNA"/>
</dbReference>
<organism evidence="1 2">
    <name type="scientific">Parabacteroides chartae</name>
    <dbReference type="NCBI Taxonomy" id="1037355"/>
    <lineage>
        <taxon>Bacteria</taxon>
        <taxon>Pseudomonadati</taxon>
        <taxon>Bacteroidota</taxon>
        <taxon>Bacteroidia</taxon>
        <taxon>Bacteroidales</taxon>
        <taxon>Tannerellaceae</taxon>
        <taxon>Parabacteroides</taxon>
    </lineage>
</organism>
<dbReference type="InterPro" id="IPR003329">
    <property type="entry name" value="Cytidylyl_trans"/>
</dbReference>
<dbReference type="SUPFAM" id="SSF53448">
    <property type="entry name" value="Nucleotide-diphospho-sugar transferases"/>
    <property type="match status" value="1"/>
</dbReference>
<dbReference type="CDD" id="cd02513">
    <property type="entry name" value="CMP-NeuAc_Synthase"/>
    <property type="match status" value="1"/>
</dbReference>
<dbReference type="PANTHER" id="PTHR21485:SF6">
    <property type="entry name" value="N-ACYLNEURAMINATE CYTIDYLYLTRANSFERASE-RELATED"/>
    <property type="match status" value="1"/>
</dbReference>
<dbReference type="PANTHER" id="PTHR21485">
    <property type="entry name" value="HAD SUPERFAMILY MEMBERS CMAS AND KDSC"/>
    <property type="match status" value="1"/>
</dbReference>
<reference evidence="2" key="1">
    <citation type="submission" date="2017-02" db="EMBL/GenBank/DDBJ databases">
        <authorList>
            <person name="Varghese N."/>
            <person name="Submissions S."/>
        </authorList>
    </citation>
    <scope>NUCLEOTIDE SEQUENCE [LARGE SCALE GENOMIC DNA]</scope>
    <source>
        <strain evidence="2">DSM 24967</strain>
    </source>
</reference>
<dbReference type="AlphaFoldDB" id="A0A1T5APG1"/>
<evidence type="ECO:0000313" key="1">
    <source>
        <dbReference type="EMBL" id="SKB36882.1"/>
    </source>
</evidence>
<accession>A0A1T5APG1</accession>
<dbReference type="Gene3D" id="3.90.550.10">
    <property type="entry name" value="Spore Coat Polysaccharide Biosynthesis Protein SpsA, Chain A"/>
    <property type="match status" value="1"/>
</dbReference>
<proteinExistence type="predicted"/>
<dbReference type="InterPro" id="IPR029044">
    <property type="entry name" value="Nucleotide-diphossugar_trans"/>
</dbReference>
<dbReference type="GO" id="GO:0008781">
    <property type="term" value="F:N-acylneuraminate cytidylyltransferase activity"/>
    <property type="evidence" value="ECO:0007669"/>
    <property type="project" value="TreeGrafter"/>
</dbReference>
<keyword evidence="1" id="KW-0548">Nucleotidyltransferase</keyword>
<dbReference type="RefSeq" id="WP_079682493.1">
    <property type="nucleotide sequence ID" value="NZ_FUYQ01000004.1"/>
</dbReference>
<dbReference type="InterPro" id="IPR050793">
    <property type="entry name" value="CMP-NeuNAc_synthase"/>
</dbReference>